<name>A0A3S5CII0_9PLAT</name>
<feature type="region of interest" description="Disordered" evidence="1">
    <location>
        <begin position="175"/>
        <end position="255"/>
    </location>
</feature>
<feature type="compositionally biased region" description="Low complexity" evidence="1">
    <location>
        <begin position="94"/>
        <end position="105"/>
    </location>
</feature>
<organism evidence="2 3">
    <name type="scientific">Protopolystoma xenopodis</name>
    <dbReference type="NCBI Taxonomy" id="117903"/>
    <lineage>
        <taxon>Eukaryota</taxon>
        <taxon>Metazoa</taxon>
        <taxon>Spiralia</taxon>
        <taxon>Lophotrochozoa</taxon>
        <taxon>Platyhelminthes</taxon>
        <taxon>Monogenea</taxon>
        <taxon>Polyopisthocotylea</taxon>
        <taxon>Polystomatidea</taxon>
        <taxon>Polystomatidae</taxon>
        <taxon>Protopolystoma</taxon>
    </lineage>
</organism>
<feature type="compositionally biased region" description="Polar residues" evidence="1">
    <location>
        <begin position="177"/>
        <end position="191"/>
    </location>
</feature>
<dbReference type="EMBL" id="CAAALY010010585">
    <property type="protein sequence ID" value="VEL11007.1"/>
    <property type="molecule type" value="Genomic_DNA"/>
</dbReference>
<feature type="region of interest" description="Disordered" evidence="1">
    <location>
        <begin position="84"/>
        <end position="105"/>
    </location>
</feature>
<feature type="region of interest" description="Disordered" evidence="1">
    <location>
        <begin position="135"/>
        <end position="155"/>
    </location>
</feature>
<reference evidence="2" key="1">
    <citation type="submission" date="2018-11" db="EMBL/GenBank/DDBJ databases">
        <authorList>
            <consortium name="Pathogen Informatics"/>
        </authorList>
    </citation>
    <scope>NUCLEOTIDE SEQUENCE</scope>
</reference>
<dbReference type="Proteomes" id="UP000784294">
    <property type="component" value="Unassembled WGS sequence"/>
</dbReference>
<sequence length="283" mass="29840">MYRAHGSTMEMIMHTMDSGLCGFLYNFYLFLSLRDLTDLIDFQASWSAELAACTGYPDTSPYTPQLGPLYNCLIPPALADIPQFSSAPTNNSRHQLPQQQHSQSSHVLASGRHLFQGLRVGHNPMRSGHTAGQAVVAGSAGGKGGTGLSTKPKFTMPSLRGVARIYALALSRYKPKPQQTKAHNQPPSSSEAAAAGATGTKDEALPTDDARIGKNGAGTTEEEVGVDGTAAASTVTTSGSSSGGTKATSDLSPTPQTDLIYGTYEVSCLSLHSLPRSSIYEEE</sequence>
<accession>A0A3S5CII0</accession>
<evidence type="ECO:0000313" key="2">
    <source>
        <dbReference type="EMBL" id="VEL11007.1"/>
    </source>
</evidence>
<gene>
    <name evidence="2" type="ORF">PXEA_LOCUS4447</name>
</gene>
<evidence type="ECO:0000313" key="3">
    <source>
        <dbReference type="Proteomes" id="UP000784294"/>
    </source>
</evidence>
<evidence type="ECO:0000256" key="1">
    <source>
        <dbReference type="SAM" id="MobiDB-lite"/>
    </source>
</evidence>
<feature type="compositionally biased region" description="Polar residues" evidence="1">
    <location>
        <begin position="84"/>
        <end position="93"/>
    </location>
</feature>
<proteinExistence type="predicted"/>
<keyword evidence="3" id="KW-1185">Reference proteome</keyword>
<feature type="compositionally biased region" description="Basic and acidic residues" evidence="1">
    <location>
        <begin position="200"/>
        <end position="212"/>
    </location>
</feature>
<feature type="compositionally biased region" description="Low complexity" evidence="1">
    <location>
        <begin position="228"/>
        <end position="249"/>
    </location>
</feature>
<protein>
    <submittedName>
        <fullName evidence="2">Uncharacterized protein</fullName>
    </submittedName>
</protein>
<comment type="caution">
    <text evidence="2">The sequence shown here is derived from an EMBL/GenBank/DDBJ whole genome shotgun (WGS) entry which is preliminary data.</text>
</comment>
<dbReference type="AlphaFoldDB" id="A0A3S5CII0"/>